<name>A0A2J6TBS8_9HELO</name>
<dbReference type="Proteomes" id="UP000235371">
    <property type="component" value="Unassembled WGS sequence"/>
</dbReference>
<dbReference type="AlphaFoldDB" id="A0A2J6TBS8"/>
<dbReference type="Pfam" id="PF01400">
    <property type="entry name" value="Astacin"/>
    <property type="match status" value="1"/>
</dbReference>
<evidence type="ECO:0000259" key="1">
    <source>
        <dbReference type="SMART" id="SM00235"/>
    </source>
</evidence>
<reference evidence="2 3" key="1">
    <citation type="submission" date="2016-04" db="EMBL/GenBank/DDBJ databases">
        <title>A degradative enzymes factory behind the ericoid mycorrhizal symbiosis.</title>
        <authorList>
            <consortium name="DOE Joint Genome Institute"/>
            <person name="Martino E."/>
            <person name="Morin E."/>
            <person name="Grelet G."/>
            <person name="Kuo A."/>
            <person name="Kohler A."/>
            <person name="Daghino S."/>
            <person name="Barry K."/>
            <person name="Choi C."/>
            <person name="Cichocki N."/>
            <person name="Clum A."/>
            <person name="Copeland A."/>
            <person name="Hainaut M."/>
            <person name="Haridas S."/>
            <person name="Labutti K."/>
            <person name="Lindquist E."/>
            <person name="Lipzen A."/>
            <person name="Khouja H.-R."/>
            <person name="Murat C."/>
            <person name="Ohm R."/>
            <person name="Olson A."/>
            <person name="Spatafora J."/>
            <person name="Veneault-Fourrey C."/>
            <person name="Henrissat B."/>
            <person name="Grigoriev I."/>
            <person name="Martin F."/>
            <person name="Perotto S."/>
        </authorList>
    </citation>
    <scope>NUCLEOTIDE SEQUENCE [LARGE SCALE GENOMIC DNA]</scope>
    <source>
        <strain evidence="2 3">E</strain>
    </source>
</reference>
<dbReference type="InterPro" id="IPR024079">
    <property type="entry name" value="MetalloPept_cat_dom_sf"/>
</dbReference>
<dbReference type="SUPFAM" id="SSF55486">
    <property type="entry name" value="Metalloproteases ('zincins'), catalytic domain"/>
    <property type="match status" value="1"/>
</dbReference>
<gene>
    <name evidence="2" type="ORF">K444DRAFT_528548</name>
</gene>
<dbReference type="GeneID" id="36582814"/>
<dbReference type="InterPro" id="IPR001506">
    <property type="entry name" value="Peptidase_M12A"/>
</dbReference>
<dbReference type="OrthoDB" id="291007at2759"/>
<dbReference type="CDD" id="cd04327">
    <property type="entry name" value="ZnMc_MMP_like_3"/>
    <property type="match status" value="1"/>
</dbReference>
<sequence>MGSIQVDQFRGCGQISVPFLARTKTIGGSGEELALDTRSLWPNGSVLTVRIFGASPFVASKIQQFANVWSEFANLTFNFVNSGDADIRVFVTPGGSWSYIGTGSKGVAQNEPTMNFGWFDDTTADEEFSRVIIHEFGHAIGCIHEQSSPVAHIPWNKDVVYAYYLKSNGWDQAMVDSNVFAVADQANTIETAFDRTSIMEYPYSPEWTTDGSSAGWNRVLSDQDKTFIMQRYPRSGPVRTTNDGVYLVNCFKDNQVSSGIAYYSFLGNNDGKQPTAYIDVAKGMNILWEGTPGSATFPDGNKVSWSIVANGNSLPTYSRVGTASNLQEHWNVYKDNYRVLYEVDGWKCYCVYWCF</sequence>
<evidence type="ECO:0000313" key="2">
    <source>
        <dbReference type="EMBL" id="PMD60466.1"/>
    </source>
</evidence>
<proteinExistence type="predicted"/>
<dbReference type="Gene3D" id="3.40.390.10">
    <property type="entry name" value="Collagenase (Catalytic Domain)"/>
    <property type="match status" value="1"/>
</dbReference>
<accession>A0A2J6TBS8</accession>
<dbReference type="InterPro" id="IPR006026">
    <property type="entry name" value="Peptidase_Metallo"/>
</dbReference>
<organism evidence="2 3">
    <name type="scientific">Hyaloscypha bicolor E</name>
    <dbReference type="NCBI Taxonomy" id="1095630"/>
    <lineage>
        <taxon>Eukaryota</taxon>
        <taxon>Fungi</taxon>
        <taxon>Dikarya</taxon>
        <taxon>Ascomycota</taxon>
        <taxon>Pezizomycotina</taxon>
        <taxon>Leotiomycetes</taxon>
        <taxon>Helotiales</taxon>
        <taxon>Hyaloscyphaceae</taxon>
        <taxon>Hyaloscypha</taxon>
        <taxon>Hyaloscypha bicolor</taxon>
    </lineage>
</organism>
<feature type="domain" description="Peptidase metallopeptidase" evidence="1">
    <location>
        <begin position="37"/>
        <end position="177"/>
    </location>
</feature>
<evidence type="ECO:0000313" key="3">
    <source>
        <dbReference type="Proteomes" id="UP000235371"/>
    </source>
</evidence>
<dbReference type="EMBL" id="KZ613790">
    <property type="protein sequence ID" value="PMD60466.1"/>
    <property type="molecule type" value="Genomic_DNA"/>
</dbReference>
<dbReference type="SMART" id="SM00235">
    <property type="entry name" value="ZnMc"/>
    <property type="match status" value="1"/>
</dbReference>
<dbReference type="InParanoid" id="A0A2J6TBS8"/>
<dbReference type="RefSeq" id="XP_024737370.1">
    <property type="nucleotide sequence ID" value="XM_024874734.1"/>
</dbReference>
<dbReference type="GO" id="GO:0008270">
    <property type="term" value="F:zinc ion binding"/>
    <property type="evidence" value="ECO:0007669"/>
    <property type="project" value="InterPro"/>
</dbReference>
<protein>
    <submittedName>
        <fullName evidence="2">Zincin</fullName>
    </submittedName>
</protein>
<dbReference type="GO" id="GO:0006508">
    <property type="term" value="P:proteolysis"/>
    <property type="evidence" value="ECO:0007669"/>
    <property type="project" value="InterPro"/>
</dbReference>
<dbReference type="GO" id="GO:0004222">
    <property type="term" value="F:metalloendopeptidase activity"/>
    <property type="evidence" value="ECO:0007669"/>
    <property type="project" value="InterPro"/>
</dbReference>
<keyword evidence="3" id="KW-1185">Reference proteome</keyword>